<feature type="transmembrane region" description="Helical" evidence="1">
    <location>
        <begin position="214"/>
        <end position="233"/>
    </location>
</feature>
<dbReference type="Proteomes" id="UP001596267">
    <property type="component" value="Unassembled WGS sequence"/>
</dbReference>
<dbReference type="RefSeq" id="WP_253054493.1">
    <property type="nucleotide sequence ID" value="NZ_JAMXWN010000007.1"/>
</dbReference>
<feature type="transmembrane region" description="Helical" evidence="1">
    <location>
        <begin position="406"/>
        <end position="427"/>
    </location>
</feature>
<organism evidence="2 3">
    <name type="scientific">Sporolactobacillus kofuensis</name>
    <dbReference type="NCBI Taxonomy" id="269672"/>
    <lineage>
        <taxon>Bacteria</taxon>
        <taxon>Bacillati</taxon>
        <taxon>Bacillota</taxon>
        <taxon>Bacilli</taxon>
        <taxon>Bacillales</taxon>
        <taxon>Sporolactobacillaceae</taxon>
        <taxon>Sporolactobacillus</taxon>
    </lineage>
</organism>
<feature type="transmembrane region" description="Helical" evidence="1">
    <location>
        <begin position="346"/>
        <end position="364"/>
    </location>
</feature>
<evidence type="ECO:0000313" key="3">
    <source>
        <dbReference type="Proteomes" id="UP001596267"/>
    </source>
</evidence>
<keyword evidence="1" id="KW-1133">Transmembrane helix</keyword>
<dbReference type="EMBL" id="JBHSTQ010000001">
    <property type="protein sequence ID" value="MFC6385249.1"/>
    <property type="molecule type" value="Genomic_DNA"/>
</dbReference>
<name>A0ABW1WDJ8_9BACL</name>
<feature type="transmembrane region" description="Helical" evidence="1">
    <location>
        <begin position="376"/>
        <end position="394"/>
    </location>
</feature>
<reference evidence="3" key="1">
    <citation type="journal article" date="2019" name="Int. J. Syst. Evol. Microbiol.">
        <title>The Global Catalogue of Microorganisms (GCM) 10K type strain sequencing project: providing services to taxonomists for standard genome sequencing and annotation.</title>
        <authorList>
            <consortium name="The Broad Institute Genomics Platform"/>
            <consortium name="The Broad Institute Genome Sequencing Center for Infectious Disease"/>
            <person name="Wu L."/>
            <person name="Ma J."/>
        </authorList>
    </citation>
    <scope>NUCLEOTIDE SEQUENCE [LARGE SCALE GENOMIC DNA]</scope>
    <source>
        <strain evidence="3">CCUG 42001</strain>
    </source>
</reference>
<evidence type="ECO:0000313" key="2">
    <source>
        <dbReference type="EMBL" id="MFC6385249.1"/>
    </source>
</evidence>
<keyword evidence="1" id="KW-0472">Membrane</keyword>
<feature type="transmembrane region" description="Helical" evidence="1">
    <location>
        <begin position="72"/>
        <end position="91"/>
    </location>
</feature>
<accession>A0ABW1WDJ8</accession>
<keyword evidence="1" id="KW-0812">Transmembrane</keyword>
<comment type="caution">
    <text evidence="2">The sequence shown here is derived from an EMBL/GenBank/DDBJ whole genome shotgun (WGS) entry which is preliminary data.</text>
</comment>
<gene>
    <name evidence="2" type="ORF">ACFP7A_01440</name>
</gene>
<feature type="transmembrane region" description="Helical" evidence="1">
    <location>
        <begin position="167"/>
        <end position="189"/>
    </location>
</feature>
<feature type="transmembrane region" description="Helical" evidence="1">
    <location>
        <begin position="266"/>
        <end position="287"/>
    </location>
</feature>
<feature type="transmembrane region" description="Helical" evidence="1">
    <location>
        <begin position="48"/>
        <end position="66"/>
    </location>
</feature>
<sequence length="515" mass="59373">MKKLASKSSLGRVQSFSMLQTRSGKLFLCSMLLGILANVLFFDRNLGLSYPIFVLAFYGIFLWNTQSTVEKNFAGFLMIPVVLLSLTYLIFSNKVFYAINFIAIPILIVMQTTWSANKARGAWSPYHAIGDLFLGFLYRPFVFMALPLQLISKKLSQGMGTKKESNFFKITIGILVAVPLVAVIVALLASADQIFNSMVDALPNIFIHIPFETLIPRTIFSTVITLLSFSYIWSLMRKPKIKRIVFEDRDHVVSLRSSLDQVISSTLLSMINAIYVLFTLIQFSYLFGGFSFALPAEFTYAQYARRGFFELVLVTLINFSILLLLIYCTKKGTTRMNRMMQALETLLVFCTLIMLVSAFVRMYLYEQMYGYTYLRVFTHAFMIFLFVLVMFTLVRIWNGRMNLFKCYVLTGITALVLINFTTIDAFITKWNIDRYEHTGKIDIGYLTELSDDAVPGMIRLLHAKDDQIAGPIENYLYERKQELNKMDWQSFNFSSYHAKRLLSQEKLHYDKSYDY</sequence>
<dbReference type="InterPro" id="IPR025291">
    <property type="entry name" value="DUF4153"/>
</dbReference>
<feature type="transmembrane region" description="Helical" evidence="1">
    <location>
        <begin position="24"/>
        <end position="41"/>
    </location>
</feature>
<feature type="transmembrane region" description="Helical" evidence="1">
    <location>
        <begin position="96"/>
        <end position="114"/>
    </location>
</feature>
<feature type="transmembrane region" description="Helical" evidence="1">
    <location>
        <begin position="126"/>
        <end position="146"/>
    </location>
</feature>
<dbReference type="Pfam" id="PF13687">
    <property type="entry name" value="DUF4153"/>
    <property type="match status" value="1"/>
</dbReference>
<protein>
    <submittedName>
        <fullName evidence="2">DUF4153 domain-containing protein</fullName>
    </submittedName>
</protein>
<keyword evidence="3" id="KW-1185">Reference proteome</keyword>
<feature type="transmembrane region" description="Helical" evidence="1">
    <location>
        <begin position="307"/>
        <end position="326"/>
    </location>
</feature>
<proteinExistence type="predicted"/>
<evidence type="ECO:0000256" key="1">
    <source>
        <dbReference type="SAM" id="Phobius"/>
    </source>
</evidence>